<dbReference type="NCBIfam" id="TIGR02135">
    <property type="entry name" value="phoU_full"/>
    <property type="match status" value="1"/>
</dbReference>
<organism evidence="9 10">
    <name type="scientific">Bacillus coahuilensis p1.1.43</name>
    <dbReference type="NCBI Taxonomy" id="1150625"/>
    <lineage>
        <taxon>Bacteria</taxon>
        <taxon>Bacillati</taxon>
        <taxon>Bacillota</taxon>
        <taxon>Bacilli</taxon>
        <taxon>Bacillales</taxon>
        <taxon>Bacillaceae</taxon>
        <taxon>Bacillus</taxon>
    </lineage>
</organism>
<evidence type="ECO:0000256" key="6">
    <source>
        <dbReference type="ARBA" id="ARBA00022592"/>
    </source>
</evidence>
<dbReference type="FunFam" id="1.20.58.220:FF:000004">
    <property type="entry name" value="Phosphate-specific transport system accessory protein PhoU"/>
    <property type="match status" value="1"/>
</dbReference>
<dbReference type="SUPFAM" id="SSF109755">
    <property type="entry name" value="PhoU-like"/>
    <property type="match status" value="1"/>
</dbReference>
<dbReference type="STRING" id="1150625.Q75_10000"/>
<dbReference type="Proteomes" id="UP000074108">
    <property type="component" value="Unassembled WGS sequence"/>
</dbReference>
<dbReference type="RefSeq" id="WP_010173419.1">
    <property type="nucleotide sequence ID" value="NZ_LDYG01000031.1"/>
</dbReference>
<dbReference type="GO" id="GO:0030643">
    <property type="term" value="P:intracellular phosphate ion homeostasis"/>
    <property type="evidence" value="ECO:0007669"/>
    <property type="project" value="InterPro"/>
</dbReference>
<dbReference type="AlphaFoldDB" id="A0A147K7D0"/>
<evidence type="ECO:0000256" key="3">
    <source>
        <dbReference type="ARBA" id="ARBA00011738"/>
    </source>
</evidence>
<accession>A0A147K7D0</accession>
<proteinExistence type="inferred from homology"/>
<dbReference type="PIRSF" id="PIRSF003107">
    <property type="entry name" value="PhoU"/>
    <property type="match status" value="1"/>
</dbReference>
<evidence type="ECO:0000256" key="5">
    <source>
        <dbReference type="ARBA" id="ARBA00022490"/>
    </source>
</evidence>
<dbReference type="GO" id="GO:0006817">
    <property type="term" value="P:phosphate ion transport"/>
    <property type="evidence" value="ECO:0007669"/>
    <property type="project" value="UniProtKB-KW"/>
</dbReference>
<dbReference type="InterPro" id="IPR026022">
    <property type="entry name" value="PhoU_dom"/>
</dbReference>
<comment type="caution">
    <text evidence="9">The sequence shown here is derived from an EMBL/GenBank/DDBJ whole genome shotgun (WGS) entry which is preliminary data.</text>
</comment>
<evidence type="ECO:0000256" key="1">
    <source>
        <dbReference type="ARBA" id="ARBA00004496"/>
    </source>
</evidence>
<feature type="domain" description="PhoU" evidence="8">
    <location>
        <begin position="122"/>
        <end position="207"/>
    </location>
</feature>
<dbReference type="OrthoDB" id="9814256at2"/>
<comment type="subcellular location">
    <subcellularLocation>
        <location evidence="1 7">Cytoplasm</location>
    </subcellularLocation>
</comment>
<dbReference type="EMBL" id="LDYG01000031">
    <property type="protein sequence ID" value="KUP05988.1"/>
    <property type="molecule type" value="Genomic_DNA"/>
</dbReference>
<protein>
    <recommendedName>
        <fullName evidence="7">Phosphate-specific transport system accessory protein PhoU</fullName>
    </recommendedName>
</protein>
<name>A0A147K7D0_9BACI</name>
<keyword evidence="6 7" id="KW-0592">Phosphate transport</keyword>
<comment type="function">
    <text evidence="7">Plays a role in the regulation of phosphate uptake.</text>
</comment>
<evidence type="ECO:0000256" key="7">
    <source>
        <dbReference type="PIRNR" id="PIRNR003107"/>
    </source>
</evidence>
<feature type="domain" description="PhoU" evidence="8">
    <location>
        <begin position="20"/>
        <end position="106"/>
    </location>
</feature>
<comment type="subunit">
    <text evidence="3 7">Homodimer.</text>
</comment>
<dbReference type="InterPro" id="IPR038078">
    <property type="entry name" value="PhoU-like_sf"/>
</dbReference>
<comment type="similarity">
    <text evidence="2 7">Belongs to the PhoU family.</text>
</comment>
<reference evidence="9 10" key="1">
    <citation type="journal article" date="2016" name="Front. Microbiol.">
        <title>Microevolution Analysis of Bacillus coahuilensis Unveils Differences in Phosphorus Acquisition Strategies and Their Regulation.</title>
        <authorList>
            <person name="Gomez-Lunar Z."/>
            <person name="Hernandez-Gonzalez I."/>
            <person name="Rodriguez-Torres M.D."/>
            <person name="Souza V."/>
            <person name="Olmedo-Alvarez G."/>
        </authorList>
    </citation>
    <scope>NUCLEOTIDE SEQUENCE [LARGE SCALE GENOMIC DNA]</scope>
    <source>
        <strain evidence="10">p1.1.43</strain>
    </source>
</reference>
<dbReference type="Pfam" id="PF01895">
    <property type="entry name" value="PhoU"/>
    <property type="match status" value="2"/>
</dbReference>
<dbReference type="PATRIC" id="fig|1150625.3.peg.2133"/>
<dbReference type="Gene3D" id="1.20.58.220">
    <property type="entry name" value="Phosphate transport system protein phou homolog 2, domain 2"/>
    <property type="match status" value="1"/>
</dbReference>
<evidence type="ECO:0000259" key="8">
    <source>
        <dbReference type="Pfam" id="PF01895"/>
    </source>
</evidence>
<dbReference type="InterPro" id="IPR028366">
    <property type="entry name" value="PhoU"/>
</dbReference>
<sequence>MSIIRGKFEDQLFEVKQKLIDLGNLSVEALKHSIDALDQQDMELALQIMDDDRKLNVLEEEINDLAILLIAKQQPVATDLRRLIVAIKIAGDLERIGDYAVNISKSTIRIGKEPLIKPIVHIRQMHRLTSEMVQLVIDAYMDEDVVKAKKVAEIDDRIDELYGETIQELLALNIDHPEMTSQITQLSFISRYLERAADHVTNISENIIYLVKGKRYDLND</sequence>
<dbReference type="GO" id="GO:0005737">
    <property type="term" value="C:cytoplasm"/>
    <property type="evidence" value="ECO:0007669"/>
    <property type="project" value="UniProtKB-SubCell"/>
</dbReference>
<keyword evidence="10" id="KW-1185">Reference proteome</keyword>
<evidence type="ECO:0000256" key="4">
    <source>
        <dbReference type="ARBA" id="ARBA00022448"/>
    </source>
</evidence>
<evidence type="ECO:0000256" key="2">
    <source>
        <dbReference type="ARBA" id="ARBA00008107"/>
    </source>
</evidence>
<evidence type="ECO:0000313" key="9">
    <source>
        <dbReference type="EMBL" id="KUP05988.1"/>
    </source>
</evidence>
<gene>
    <name evidence="9" type="ORF">Q75_10000</name>
</gene>
<evidence type="ECO:0000313" key="10">
    <source>
        <dbReference type="Proteomes" id="UP000074108"/>
    </source>
</evidence>
<dbReference type="PANTHER" id="PTHR42930:SF3">
    <property type="entry name" value="PHOSPHATE-SPECIFIC TRANSPORT SYSTEM ACCESSORY PROTEIN PHOU"/>
    <property type="match status" value="1"/>
</dbReference>
<keyword evidence="5 7" id="KW-0963">Cytoplasm</keyword>
<keyword evidence="4 7" id="KW-0813">Transport</keyword>
<dbReference type="PANTHER" id="PTHR42930">
    <property type="entry name" value="PHOSPHATE-SPECIFIC TRANSPORT SYSTEM ACCESSORY PROTEIN PHOU"/>
    <property type="match status" value="1"/>
</dbReference>
<dbReference type="GO" id="GO:0045936">
    <property type="term" value="P:negative regulation of phosphate metabolic process"/>
    <property type="evidence" value="ECO:0007669"/>
    <property type="project" value="InterPro"/>
</dbReference>